<comment type="caution">
    <text evidence="1">The sequence shown here is derived from an EMBL/GenBank/DDBJ whole genome shotgun (WGS) entry which is preliminary data.</text>
</comment>
<sequence length="233" mass="25399">MGVEIADSTTQRAELAAAVFEERQRVKDALEKTGALELTQTDRQVRAVAATANSAAYVQITEVRVLPFPFDAVSDEIWAFLGNASLLEQQGKLSRDVGFENDVLHAETNLQYTATVGDGTLMSTAAFSKAFNADHMALAYVSHGKIERNGNKGSPFVVIEKGWTLIEPTGSNTAECILRCVSHLEPRAVDGAITVKYDEDSDEIQTLKELGEGVYSQTTTYIYSLVEQNLSSQ</sequence>
<evidence type="ECO:0000313" key="1">
    <source>
        <dbReference type="EMBL" id="DBA02152.1"/>
    </source>
</evidence>
<protein>
    <submittedName>
        <fullName evidence="1">Uncharacterized protein</fullName>
    </submittedName>
</protein>
<reference evidence="1" key="1">
    <citation type="submission" date="2022-11" db="EMBL/GenBank/DDBJ databases">
        <authorList>
            <person name="Morgan W.R."/>
            <person name="Tartar A."/>
        </authorList>
    </citation>
    <scope>NUCLEOTIDE SEQUENCE</scope>
    <source>
        <strain evidence="1">ARSEF 373</strain>
    </source>
</reference>
<dbReference type="Proteomes" id="UP001146120">
    <property type="component" value="Unassembled WGS sequence"/>
</dbReference>
<gene>
    <name evidence="1" type="ORF">N0F65_004787</name>
</gene>
<keyword evidence="2" id="KW-1185">Reference proteome</keyword>
<reference evidence="1" key="2">
    <citation type="journal article" date="2023" name="Microbiol Resour">
        <title>Decontamination and Annotation of the Draft Genome Sequence of the Oomycete Lagenidium giganteum ARSEF 373.</title>
        <authorList>
            <person name="Morgan W.R."/>
            <person name="Tartar A."/>
        </authorList>
    </citation>
    <scope>NUCLEOTIDE SEQUENCE</scope>
    <source>
        <strain evidence="1">ARSEF 373</strain>
    </source>
</reference>
<proteinExistence type="predicted"/>
<organism evidence="1 2">
    <name type="scientific">Lagenidium giganteum</name>
    <dbReference type="NCBI Taxonomy" id="4803"/>
    <lineage>
        <taxon>Eukaryota</taxon>
        <taxon>Sar</taxon>
        <taxon>Stramenopiles</taxon>
        <taxon>Oomycota</taxon>
        <taxon>Peronosporomycetes</taxon>
        <taxon>Pythiales</taxon>
        <taxon>Pythiaceae</taxon>
    </lineage>
</organism>
<dbReference type="AlphaFoldDB" id="A0AAV2Z640"/>
<accession>A0AAV2Z640</accession>
<dbReference type="EMBL" id="DAKRPA010000035">
    <property type="protein sequence ID" value="DBA02152.1"/>
    <property type="molecule type" value="Genomic_DNA"/>
</dbReference>
<name>A0AAV2Z640_9STRA</name>
<evidence type="ECO:0000313" key="2">
    <source>
        <dbReference type="Proteomes" id="UP001146120"/>
    </source>
</evidence>